<dbReference type="PRINTS" id="PR00992">
    <property type="entry name" value="ALARACEMASE"/>
</dbReference>
<evidence type="ECO:0000313" key="6">
    <source>
        <dbReference type="EMBL" id="VFR17111.1"/>
    </source>
</evidence>
<sequence length="524" mass="55334">MATSPSVGSSSTPQPPIASSSAAPPPPPPVVASAPSSSQHLGLLKGRAAKGARPNRPLGKPLPGAESADTSKPPVFARANLTRAKFWAKDSPIYAKIMTALNEPRIEASFAATLEVNLGNIRKNYRKGADKLGAHVEAAAVIKADAYGLGATTVAKALMQEGCRTFFVARTTEAIKLRSELRDEDHPLADTVKIHVLDGLLAHVEPRVLVEYDISPVLNSPAQAKRWSDHAANSPTGKLPCILQFDTGMNRAGMTGAEAETMIAQLSGTAGTDAAGSLEQERYAGLEVTHIMTHLAKAGEAAPRPGEGNDATRQAGETSQAQLARFETLCQHFPQAKHSIGASSTVFLEPAFHKDMVRMGGTFHGQAPFEADTNPLLPTITLVTSLSKIHQLKAGEGTGYGLRFTAHQDMPVATIPLGYADGLPRRAHGNAPADAGQPEAFVLVEGRYRAPFVGATSMDMSTIDLSAVPKEFHHEGARVTVIGPHEAGGQGITPDHFGDSEGTNASELQTKITSRVRKTYTDQA</sequence>
<accession>A0A484NWB8</accession>
<dbReference type="EC" id="5.1.1.1" evidence="6"/>
<dbReference type="InterPro" id="IPR029066">
    <property type="entry name" value="PLP-binding_barrel"/>
</dbReference>
<evidence type="ECO:0000259" key="5">
    <source>
        <dbReference type="SMART" id="SM01005"/>
    </source>
</evidence>
<dbReference type="EMBL" id="CAADHY010000008">
    <property type="protein sequence ID" value="VFR17111.1"/>
    <property type="molecule type" value="Genomic_DNA"/>
</dbReference>
<dbReference type="SMART" id="SM01005">
    <property type="entry name" value="Ala_racemase_C"/>
    <property type="match status" value="1"/>
</dbReference>
<dbReference type="GO" id="GO:0030632">
    <property type="term" value="P:D-alanine biosynthetic process"/>
    <property type="evidence" value="ECO:0007669"/>
    <property type="project" value="TreeGrafter"/>
</dbReference>
<dbReference type="InterPro" id="IPR000821">
    <property type="entry name" value="Ala_racemase"/>
</dbReference>
<evidence type="ECO:0000256" key="2">
    <source>
        <dbReference type="ARBA" id="ARBA00022898"/>
    </source>
</evidence>
<comment type="cofactor">
    <cofactor evidence="1">
        <name>pyridoxal 5'-phosphate</name>
        <dbReference type="ChEBI" id="CHEBI:597326"/>
    </cofactor>
</comment>
<dbReference type="InterPro" id="IPR009006">
    <property type="entry name" value="Ala_racemase/Decarboxylase_C"/>
</dbReference>
<dbReference type="AlphaFoldDB" id="A0A484NWB8"/>
<evidence type="ECO:0000256" key="3">
    <source>
        <dbReference type="ARBA" id="ARBA00023235"/>
    </source>
</evidence>
<keyword evidence="2" id="KW-0663">Pyridoxal phosphate</keyword>
<dbReference type="PROSITE" id="PS00395">
    <property type="entry name" value="ALANINE_RACEMASE"/>
    <property type="match status" value="1"/>
</dbReference>
<name>A0A484NWB8_9ZZZZ</name>
<dbReference type="CDD" id="cd00430">
    <property type="entry name" value="PLPDE_III_AR"/>
    <property type="match status" value="1"/>
</dbReference>
<evidence type="ECO:0000256" key="4">
    <source>
        <dbReference type="SAM" id="MobiDB-lite"/>
    </source>
</evidence>
<dbReference type="InterPro" id="IPR011079">
    <property type="entry name" value="Ala_racemase_C"/>
</dbReference>
<feature type="region of interest" description="Disordered" evidence="4">
    <location>
        <begin position="1"/>
        <end position="74"/>
    </location>
</feature>
<feature type="region of interest" description="Disordered" evidence="4">
    <location>
        <begin position="298"/>
        <end position="319"/>
    </location>
</feature>
<dbReference type="Pfam" id="PF01168">
    <property type="entry name" value="Ala_racemase_N"/>
    <property type="match status" value="1"/>
</dbReference>
<dbReference type="GO" id="GO:0005829">
    <property type="term" value="C:cytosol"/>
    <property type="evidence" value="ECO:0007669"/>
    <property type="project" value="TreeGrafter"/>
</dbReference>
<protein>
    <submittedName>
        <fullName evidence="6">Alanine racemase</fullName>
        <ecNumber evidence="6">5.1.1.1</ecNumber>
    </submittedName>
</protein>
<dbReference type="GO" id="GO:0008784">
    <property type="term" value="F:alanine racemase activity"/>
    <property type="evidence" value="ECO:0007669"/>
    <property type="project" value="UniProtKB-EC"/>
</dbReference>
<dbReference type="GO" id="GO:0030170">
    <property type="term" value="F:pyridoxal phosphate binding"/>
    <property type="evidence" value="ECO:0007669"/>
    <property type="project" value="TreeGrafter"/>
</dbReference>
<gene>
    <name evidence="6" type="ORF">AMP9_0626</name>
</gene>
<reference evidence="6" key="1">
    <citation type="submission" date="2019-03" db="EMBL/GenBank/DDBJ databases">
        <authorList>
            <person name="Danneels B."/>
        </authorList>
    </citation>
    <scope>NUCLEOTIDE SEQUENCE</scope>
</reference>
<dbReference type="NCBIfam" id="TIGR00492">
    <property type="entry name" value="alr"/>
    <property type="match status" value="1"/>
</dbReference>
<dbReference type="InterPro" id="IPR001608">
    <property type="entry name" value="Ala_racemase_N"/>
</dbReference>
<feature type="domain" description="Alanine racemase C-terminal" evidence="5">
    <location>
        <begin position="379"/>
        <end position="521"/>
    </location>
</feature>
<organism evidence="6">
    <name type="scientific">plant metagenome</name>
    <dbReference type="NCBI Taxonomy" id="1297885"/>
    <lineage>
        <taxon>unclassified sequences</taxon>
        <taxon>metagenomes</taxon>
        <taxon>organismal metagenomes</taxon>
    </lineage>
</organism>
<dbReference type="Gene3D" id="3.20.20.10">
    <property type="entry name" value="Alanine racemase"/>
    <property type="match status" value="1"/>
</dbReference>
<evidence type="ECO:0000256" key="1">
    <source>
        <dbReference type="ARBA" id="ARBA00001933"/>
    </source>
</evidence>
<dbReference type="PANTHER" id="PTHR30511:SF0">
    <property type="entry name" value="ALANINE RACEMASE, CATABOLIC-RELATED"/>
    <property type="match status" value="1"/>
</dbReference>
<dbReference type="Pfam" id="PF00842">
    <property type="entry name" value="Ala_racemase_C"/>
    <property type="match status" value="1"/>
</dbReference>
<dbReference type="SUPFAM" id="SSF51419">
    <property type="entry name" value="PLP-binding barrel"/>
    <property type="match status" value="1"/>
</dbReference>
<dbReference type="Gene3D" id="2.40.37.10">
    <property type="entry name" value="Lyase, Ornithine Decarboxylase, Chain A, domain 1"/>
    <property type="match status" value="1"/>
</dbReference>
<keyword evidence="3 6" id="KW-0413">Isomerase</keyword>
<proteinExistence type="predicted"/>
<feature type="compositionally biased region" description="Low complexity" evidence="4">
    <location>
        <begin position="9"/>
        <end position="22"/>
    </location>
</feature>
<dbReference type="PANTHER" id="PTHR30511">
    <property type="entry name" value="ALANINE RACEMASE"/>
    <property type="match status" value="1"/>
</dbReference>
<dbReference type="InterPro" id="IPR020622">
    <property type="entry name" value="Ala_racemase_pyridoxalP-BS"/>
</dbReference>
<dbReference type="SUPFAM" id="SSF50621">
    <property type="entry name" value="Alanine racemase C-terminal domain-like"/>
    <property type="match status" value="1"/>
</dbReference>